<accession>A0ABW1S7I5</accession>
<gene>
    <name evidence="3" type="ORF">ACFQDM_04895</name>
</gene>
<protein>
    <submittedName>
        <fullName evidence="3">RcnB family protein</fullName>
    </submittedName>
</protein>
<feature type="chain" id="PRO_5047461646" evidence="2">
    <location>
        <begin position="28"/>
        <end position="204"/>
    </location>
</feature>
<evidence type="ECO:0000313" key="4">
    <source>
        <dbReference type="Proteomes" id="UP001596303"/>
    </source>
</evidence>
<feature type="signal peptide" evidence="2">
    <location>
        <begin position="1"/>
        <end position="27"/>
    </location>
</feature>
<dbReference type="InterPro" id="IPR024572">
    <property type="entry name" value="RcnB"/>
</dbReference>
<evidence type="ECO:0000256" key="1">
    <source>
        <dbReference type="SAM" id="MobiDB-lite"/>
    </source>
</evidence>
<keyword evidence="2" id="KW-0732">Signal</keyword>
<feature type="region of interest" description="Disordered" evidence="1">
    <location>
        <begin position="24"/>
        <end position="77"/>
    </location>
</feature>
<dbReference type="EMBL" id="JBHSSW010000004">
    <property type="protein sequence ID" value="MFC6197402.1"/>
    <property type="molecule type" value="Genomic_DNA"/>
</dbReference>
<keyword evidence="4" id="KW-1185">Reference proteome</keyword>
<sequence>MKPFRMAGIALLTGSLVLVGTATPAFADGNPRGGRDFDRGYAGKNDRGYGRPGGDRRYNGHDRRGDRGDRRGGWDGHWDRGKRGRGDHYDRRYQPRVNPYRYSNYKRFPGPNYRPSYRYDPKVRVRYAPRVYSIPRYRNYSPRYGVGTRAYYPSRYVVNDYWRYGLYTPPRGHYWVNYDGDAYLTAIGTGLIAGVIIGAIAGGY</sequence>
<evidence type="ECO:0000256" key="2">
    <source>
        <dbReference type="SAM" id="SignalP"/>
    </source>
</evidence>
<evidence type="ECO:0000313" key="3">
    <source>
        <dbReference type="EMBL" id="MFC6197402.1"/>
    </source>
</evidence>
<organism evidence="3 4">
    <name type="scientific">Ponticaulis profundi</name>
    <dbReference type="NCBI Taxonomy" id="2665222"/>
    <lineage>
        <taxon>Bacteria</taxon>
        <taxon>Pseudomonadati</taxon>
        <taxon>Pseudomonadota</taxon>
        <taxon>Alphaproteobacteria</taxon>
        <taxon>Hyphomonadales</taxon>
        <taxon>Hyphomonadaceae</taxon>
        <taxon>Ponticaulis</taxon>
    </lineage>
</organism>
<proteinExistence type="predicted"/>
<name>A0ABW1S7I5_9PROT</name>
<reference evidence="4" key="1">
    <citation type="journal article" date="2019" name="Int. J. Syst. Evol. Microbiol.">
        <title>The Global Catalogue of Microorganisms (GCM) 10K type strain sequencing project: providing services to taxonomists for standard genome sequencing and annotation.</title>
        <authorList>
            <consortium name="The Broad Institute Genomics Platform"/>
            <consortium name="The Broad Institute Genome Sequencing Center for Infectious Disease"/>
            <person name="Wu L."/>
            <person name="Ma J."/>
        </authorList>
    </citation>
    <scope>NUCLEOTIDE SEQUENCE [LARGE SCALE GENOMIC DNA]</scope>
    <source>
        <strain evidence="4">CGMCC-1.15741</strain>
    </source>
</reference>
<dbReference type="Pfam" id="PF11776">
    <property type="entry name" value="RcnB"/>
    <property type="match status" value="1"/>
</dbReference>
<feature type="compositionally biased region" description="Basic and acidic residues" evidence="1">
    <location>
        <begin position="33"/>
        <end position="77"/>
    </location>
</feature>
<comment type="caution">
    <text evidence="3">The sequence shown here is derived from an EMBL/GenBank/DDBJ whole genome shotgun (WGS) entry which is preliminary data.</text>
</comment>
<dbReference type="Gene3D" id="3.10.450.160">
    <property type="entry name" value="inner membrane protein cigr"/>
    <property type="match status" value="1"/>
</dbReference>
<dbReference type="RefSeq" id="WP_377376226.1">
    <property type="nucleotide sequence ID" value="NZ_JBHSSW010000004.1"/>
</dbReference>
<dbReference type="Proteomes" id="UP001596303">
    <property type="component" value="Unassembled WGS sequence"/>
</dbReference>